<dbReference type="KEGG" id="emo:DM558_00020"/>
<keyword evidence="7 9" id="KW-0547">Nucleotide-binding</keyword>
<keyword evidence="5 9" id="KW-0963">Cytoplasm</keyword>
<dbReference type="InterPro" id="IPR030048">
    <property type="entry name" value="SurE"/>
</dbReference>
<dbReference type="EC" id="3.1.3.5" evidence="9"/>
<dbReference type="NCBIfam" id="TIGR00087">
    <property type="entry name" value="surE"/>
    <property type="match status" value="1"/>
</dbReference>
<dbReference type="RefSeq" id="WP_127161481.1">
    <property type="nucleotide sequence ID" value="NZ_CP029822.1"/>
</dbReference>
<dbReference type="NCBIfam" id="NF001489">
    <property type="entry name" value="PRK00346.1-3"/>
    <property type="match status" value="1"/>
</dbReference>
<accession>A0A3Q9JGV9</accession>
<dbReference type="HAMAP" id="MF_00060">
    <property type="entry name" value="SurE"/>
    <property type="match status" value="1"/>
</dbReference>
<reference evidence="12" key="1">
    <citation type="submission" date="2018-06" db="EMBL/GenBank/DDBJ databases">
        <title>Complete genome of Pseudomonas insecticola strain QZS01.</title>
        <authorList>
            <person name="Wang J."/>
            <person name="Su Q."/>
        </authorList>
    </citation>
    <scope>NUCLEOTIDE SEQUENCE [LARGE SCALE GENOMIC DNA]</scope>
    <source>
        <strain evidence="12">QZS01</strain>
    </source>
</reference>
<comment type="subcellular location">
    <subcellularLocation>
        <location evidence="3 9">Cytoplasm</location>
    </subcellularLocation>
</comment>
<dbReference type="Gene3D" id="3.40.1210.10">
    <property type="entry name" value="Survival protein SurE-like phosphatase/nucleotidase"/>
    <property type="match status" value="1"/>
</dbReference>
<keyword evidence="12" id="KW-1185">Reference proteome</keyword>
<dbReference type="InterPro" id="IPR002828">
    <property type="entry name" value="SurE-like_Pase/nucleotidase"/>
</dbReference>
<evidence type="ECO:0000256" key="9">
    <source>
        <dbReference type="HAMAP-Rule" id="MF_00060"/>
    </source>
</evidence>
<evidence type="ECO:0000259" key="10">
    <source>
        <dbReference type="Pfam" id="PF01975"/>
    </source>
</evidence>
<feature type="binding site" evidence="9">
    <location>
        <position position="9"/>
    </location>
    <ligand>
        <name>a divalent metal cation</name>
        <dbReference type="ChEBI" id="CHEBI:60240"/>
    </ligand>
</feature>
<dbReference type="GO" id="GO:0008254">
    <property type="term" value="F:3'-nucleotidase activity"/>
    <property type="evidence" value="ECO:0007669"/>
    <property type="project" value="TreeGrafter"/>
</dbReference>
<feature type="binding site" evidence="9">
    <location>
        <position position="8"/>
    </location>
    <ligand>
        <name>a divalent metal cation</name>
        <dbReference type="ChEBI" id="CHEBI:60240"/>
    </ligand>
</feature>
<evidence type="ECO:0000256" key="1">
    <source>
        <dbReference type="ARBA" id="ARBA00000815"/>
    </source>
</evidence>
<proteinExistence type="inferred from homology"/>
<evidence type="ECO:0000256" key="4">
    <source>
        <dbReference type="ARBA" id="ARBA00011062"/>
    </source>
</evidence>
<evidence type="ECO:0000256" key="7">
    <source>
        <dbReference type="ARBA" id="ARBA00022741"/>
    </source>
</evidence>
<dbReference type="GO" id="GO:0000166">
    <property type="term" value="F:nucleotide binding"/>
    <property type="evidence" value="ECO:0007669"/>
    <property type="project" value="UniProtKB-KW"/>
</dbReference>
<dbReference type="PANTHER" id="PTHR30457">
    <property type="entry name" value="5'-NUCLEOTIDASE SURE"/>
    <property type="match status" value="1"/>
</dbReference>
<evidence type="ECO:0000256" key="2">
    <source>
        <dbReference type="ARBA" id="ARBA00001946"/>
    </source>
</evidence>
<dbReference type="GO" id="GO:0004309">
    <property type="term" value="F:exopolyphosphatase activity"/>
    <property type="evidence" value="ECO:0007669"/>
    <property type="project" value="TreeGrafter"/>
</dbReference>
<dbReference type="InterPro" id="IPR036523">
    <property type="entry name" value="SurE-like_sf"/>
</dbReference>
<evidence type="ECO:0000256" key="5">
    <source>
        <dbReference type="ARBA" id="ARBA00022490"/>
    </source>
</evidence>
<comment type="similarity">
    <text evidence="4 9">Belongs to the SurE nucleotidase family.</text>
</comment>
<dbReference type="PANTHER" id="PTHR30457:SF12">
    <property type="entry name" value="5'_3'-NUCLEOTIDASE SURE"/>
    <property type="match status" value="1"/>
</dbReference>
<dbReference type="NCBIfam" id="NF001490">
    <property type="entry name" value="PRK00346.1-4"/>
    <property type="match status" value="1"/>
</dbReference>
<evidence type="ECO:0000313" key="12">
    <source>
        <dbReference type="Proteomes" id="UP000273143"/>
    </source>
</evidence>
<dbReference type="GO" id="GO:0046872">
    <property type="term" value="F:metal ion binding"/>
    <property type="evidence" value="ECO:0007669"/>
    <property type="project" value="UniProtKB-UniRule"/>
</dbReference>
<keyword evidence="6 9" id="KW-0479">Metal-binding</keyword>
<name>A0A3Q9JGV9_9GAMM</name>
<evidence type="ECO:0000256" key="3">
    <source>
        <dbReference type="ARBA" id="ARBA00004496"/>
    </source>
</evidence>
<evidence type="ECO:0000256" key="6">
    <source>
        <dbReference type="ARBA" id="ARBA00022723"/>
    </source>
</evidence>
<dbReference type="EMBL" id="CP029822">
    <property type="protein sequence ID" value="AZS49263.1"/>
    <property type="molecule type" value="Genomic_DNA"/>
</dbReference>
<comment type="catalytic activity">
    <reaction evidence="1 9">
        <text>a ribonucleoside 5'-phosphate + H2O = a ribonucleoside + phosphate</text>
        <dbReference type="Rhea" id="RHEA:12484"/>
        <dbReference type="ChEBI" id="CHEBI:15377"/>
        <dbReference type="ChEBI" id="CHEBI:18254"/>
        <dbReference type="ChEBI" id="CHEBI:43474"/>
        <dbReference type="ChEBI" id="CHEBI:58043"/>
        <dbReference type="EC" id="3.1.3.5"/>
    </reaction>
</comment>
<gene>
    <name evidence="9 11" type="primary">surE</name>
    <name evidence="11" type="ORF">DM558_00020</name>
</gene>
<dbReference type="Pfam" id="PF01975">
    <property type="entry name" value="SurE"/>
    <property type="match status" value="1"/>
</dbReference>
<keyword evidence="8 9" id="KW-0378">Hydrolase</keyword>
<dbReference type="SUPFAM" id="SSF64167">
    <property type="entry name" value="SurE-like"/>
    <property type="match status" value="1"/>
</dbReference>
<evidence type="ECO:0000256" key="8">
    <source>
        <dbReference type="ARBA" id="ARBA00022801"/>
    </source>
</evidence>
<evidence type="ECO:0000313" key="11">
    <source>
        <dbReference type="EMBL" id="AZS49263.1"/>
    </source>
</evidence>
<feature type="domain" description="Survival protein SurE-like phosphatase/nucleotidase" evidence="10">
    <location>
        <begin position="3"/>
        <end position="181"/>
    </location>
</feature>
<dbReference type="GO" id="GO:0005737">
    <property type="term" value="C:cytoplasm"/>
    <property type="evidence" value="ECO:0007669"/>
    <property type="project" value="UniProtKB-SubCell"/>
</dbReference>
<feature type="binding site" evidence="9">
    <location>
        <position position="91"/>
    </location>
    <ligand>
        <name>a divalent metal cation</name>
        <dbReference type="ChEBI" id="CHEBI:60240"/>
    </ligand>
</feature>
<protein>
    <recommendedName>
        <fullName evidence="9">5'-nucleotidase SurE</fullName>
        <ecNumber evidence="9">3.1.3.5</ecNumber>
    </recommendedName>
    <alternativeName>
        <fullName evidence="9">Nucleoside 5'-monophosphate phosphohydrolase</fullName>
    </alternativeName>
</protein>
<organism evidence="11 12">
    <name type="scientific">Entomomonas moraniae</name>
    <dbReference type="NCBI Taxonomy" id="2213226"/>
    <lineage>
        <taxon>Bacteria</taxon>
        <taxon>Pseudomonadati</taxon>
        <taxon>Pseudomonadota</taxon>
        <taxon>Gammaproteobacteria</taxon>
        <taxon>Pseudomonadales</taxon>
        <taxon>Pseudomonadaceae</taxon>
        <taxon>Entomomonas</taxon>
    </lineage>
</organism>
<comment type="function">
    <text evidence="9">Nucleotidase that shows phosphatase activity on nucleoside 5'-monophosphates.</text>
</comment>
<dbReference type="Proteomes" id="UP000273143">
    <property type="component" value="Chromosome"/>
</dbReference>
<comment type="cofactor">
    <cofactor evidence="9">
        <name>a divalent metal cation</name>
        <dbReference type="ChEBI" id="CHEBI:60240"/>
    </cofactor>
    <text evidence="9">Binds 1 divalent metal cation per subunit.</text>
</comment>
<feature type="binding site" evidence="9">
    <location>
        <position position="39"/>
    </location>
    <ligand>
        <name>a divalent metal cation</name>
        <dbReference type="ChEBI" id="CHEBI:60240"/>
    </ligand>
</feature>
<comment type="cofactor">
    <cofactor evidence="2">
        <name>Mg(2+)</name>
        <dbReference type="ChEBI" id="CHEBI:18420"/>
    </cofactor>
</comment>
<dbReference type="GO" id="GO:0008253">
    <property type="term" value="F:5'-nucleotidase activity"/>
    <property type="evidence" value="ECO:0007669"/>
    <property type="project" value="UniProtKB-UniRule"/>
</dbReference>
<dbReference type="FunFam" id="3.40.1210.10:FF:000001">
    <property type="entry name" value="5'/3'-nucleotidase SurE"/>
    <property type="match status" value="1"/>
</dbReference>
<dbReference type="AlphaFoldDB" id="A0A3Q9JGV9"/>
<sequence length="247" mass="26666">MYILISNDDGVNAPGIKALYDALANDGDCKVLAPMRDMSGTSNSLTLNRPLYPTYLENGFVGIDGTPADCVHLGMNGFFDNKPDLVVAGINLGANLGDDVLYSGTVAAATEGRFTAMPSFAFSLVSKTTTHLATAAYYAKNIIKEYAKLELPKHTVLNVNIPDLPLEQVKGIQLTRLGYRTHSLPPEKTVNPRGKVGYWVSRVGDIVDGSEGTDFYAIKAGYVSITPLTIDRSCRSSLDSLQTLRKL</sequence>